<protein>
    <submittedName>
        <fullName evidence="1">Uncharacterized protein</fullName>
    </submittedName>
</protein>
<dbReference type="Proteomes" id="UP000564836">
    <property type="component" value="Chromosome"/>
</dbReference>
<evidence type="ECO:0000313" key="2">
    <source>
        <dbReference type="EMBL" id="UGX98516.1"/>
    </source>
</evidence>
<evidence type="ECO:0000313" key="3">
    <source>
        <dbReference type="Proteomes" id="UP000564836"/>
    </source>
</evidence>
<reference evidence="1" key="2">
    <citation type="submission" date="2020-06" db="EMBL/GenBank/DDBJ databases">
        <title>Whole Genome Sequence of Bradyrhizobium sp. Strain 323S2.</title>
        <authorList>
            <person name="Bromfield E.S.P."/>
        </authorList>
    </citation>
    <scope>NUCLEOTIDE SEQUENCE [LARGE SCALE GENOMIC DNA]</scope>
    <source>
        <strain evidence="1">323S2</strain>
    </source>
</reference>
<name>A0A7Z0TS91_9BRAD</name>
<reference evidence="2 3" key="1">
    <citation type="journal article" date="2017" name="Syst. Appl. Microbiol.">
        <title>Soybeans inoculated with root zone soils of Canadian native legumes harbour diverse and novel Bradyrhizobium spp. that possess agricultural potential.</title>
        <authorList>
            <person name="Bromfield E.S.P."/>
            <person name="Cloutier S."/>
            <person name="Tambong J.T."/>
            <person name="Tran Thi T.V."/>
        </authorList>
    </citation>
    <scope>NUCLEOTIDE SEQUENCE [LARGE SCALE GENOMIC DNA]</scope>
    <source>
        <strain evidence="2 3">323S2</strain>
    </source>
</reference>
<dbReference type="AlphaFoldDB" id="A0A7Z0TS91"/>
<organism evidence="1">
    <name type="scientific">Bradyrhizobium barranii subsp. barranii</name>
    <dbReference type="NCBI Taxonomy" id="2823807"/>
    <lineage>
        <taxon>Bacteria</taxon>
        <taxon>Pseudomonadati</taxon>
        <taxon>Pseudomonadota</taxon>
        <taxon>Alphaproteobacteria</taxon>
        <taxon>Hyphomicrobiales</taxon>
        <taxon>Nitrobacteraceae</taxon>
        <taxon>Bradyrhizobium</taxon>
        <taxon>Bradyrhizobium barranii</taxon>
    </lineage>
</organism>
<dbReference type="EMBL" id="JACBFH010000001">
    <property type="protein sequence ID" value="NYY94651.1"/>
    <property type="molecule type" value="Genomic_DNA"/>
</dbReference>
<proteinExistence type="predicted"/>
<dbReference type="EMBL" id="CP088280">
    <property type="protein sequence ID" value="UGX98516.1"/>
    <property type="molecule type" value="Genomic_DNA"/>
</dbReference>
<dbReference type="RefSeq" id="WP_166341146.1">
    <property type="nucleotide sequence ID" value="NZ_CP088280.1"/>
</dbReference>
<sequence>MTDLEGQICDLVRAADIAATLIETALKEGHPESLPADVEERLIFAAYEVDKRAKALRDFAYDPKTGVLG</sequence>
<evidence type="ECO:0000313" key="1">
    <source>
        <dbReference type="EMBL" id="NYY94651.1"/>
    </source>
</evidence>
<reference evidence="2 3" key="3">
    <citation type="journal article" date="2022" name="Int. J. Syst. Evol. Microbiol.">
        <title>Strains of Bradyrhizobium barranii sp. nov. associated with legumes native to Canada are symbionts of soybeans and belong to different subspecies (subsp. barranii subsp. nov. and subsp. apii subsp. nov.) and symbiovars (sv. glycinearum and sv. septentrionale).</title>
        <authorList>
            <person name="Bromfield E.S.P."/>
            <person name="Cloutier S."/>
            <person name="Wasai-Hara S."/>
            <person name="Minamisawa K."/>
        </authorList>
    </citation>
    <scope>NUCLEOTIDE SEQUENCE [LARGE SCALE GENOMIC DNA]</scope>
    <source>
        <strain evidence="2 3">323S2</strain>
    </source>
</reference>
<accession>A0A7Z0TS91</accession>
<gene>
    <name evidence="2" type="ORF">G6321_00026705</name>
    <name evidence="1" type="ORF">G6321_41530</name>
</gene>